<proteinExistence type="predicted"/>
<feature type="chain" id="PRO_5021016102" evidence="3">
    <location>
        <begin position="25"/>
        <end position="327"/>
    </location>
</feature>
<dbReference type="RefSeq" id="WP_133702053.1">
    <property type="nucleotide sequence ID" value="NZ_SNXS01000004.1"/>
</dbReference>
<sequence length="327" mass="33249">MKSTHWFAGLVASAMIMLAPAAQAYSSLYIFGDSLSDSGNNAVAIGATLPPQLLPGGGWFSTIPYASGTYSNGPVWSSSFAASLGLSAAPSLLGGGNYAFGGAQTAAPGVETSDGFPYSLKRQTEFFLAAHGGAAPSDALYVLESGGNNARDALGAMLLGANPSTVIGATAQQYAIDTGMLIDSLQAKGAQHIVVWNTPNLGLTPLAASYGAMGMSLASDLSASMNAALAAQLQGRSGVTQFNVFDLMTQATLNPAAFGLGNVTDACGAVLGCDANSYLFWDGIHPTARGHELLAAGMLAAVPEPASYLLLLAGLLLLSGAARRRRY</sequence>
<reference evidence="5 6" key="1">
    <citation type="submission" date="2019-03" db="EMBL/GenBank/DDBJ databases">
        <title>Genomic Encyclopedia of Type Strains, Phase IV (KMG-IV): sequencing the most valuable type-strain genomes for metagenomic binning, comparative biology and taxonomic classification.</title>
        <authorList>
            <person name="Goeker M."/>
        </authorList>
    </citation>
    <scope>NUCLEOTIDE SEQUENCE [LARGE SCALE GENOMIC DNA]</scope>
    <source>
        <strain evidence="5 6">DSM 16998</strain>
    </source>
</reference>
<evidence type="ECO:0000256" key="2">
    <source>
        <dbReference type="SAM" id="Phobius"/>
    </source>
</evidence>
<keyword evidence="3" id="KW-0732">Signal</keyword>
<protein>
    <submittedName>
        <fullName evidence="5">Putative secreted protein</fullName>
    </submittedName>
</protein>
<feature type="transmembrane region" description="Helical" evidence="2">
    <location>
        <begin position="305"/>
        <end position="322"/>
    </location>
</feature>
<evidence type="ECO:0000256" key="3">
    <source>
        <dbReference type="SAM" id="SignalP"/>
    </source>
</evidence>
<dbReference type="Pfam" id="PF00657">
    <property type="entry name" value="Lipase_GDSL"/>
    <property type="match status" value="1"/>
</dbReference>
<keyword evidence="2" id="KW-0472">Membrane</keyword>
<dbReference type="EMBL" id="SNXS01000004">
    <property type="protein sequence ID" value="TDP64230.1"/>
    <property type="molecule type" value="Genomic_DNA"/>
</dbReference>
<evidence type="ECO:0000256" key="1">
    <source>
        <dbReference type="ARBA" id="ARBA00022801"/>
    </source>
</evidence>
<dbReference type="InterPro" id="IPR013424">
    <property type="entry name" value="Ice-binding_C"/>
</dbReference>
<dbReference type="PANTHER" id="PTHR45648">
    <property type="entry name" value="GDSL LIPASE/ACYLHYDROLASE FAMILY PROTEIN (AFU_ORTHOLOGUE AFUA_4G14700)"/>
    <property type="match status" value="1"/>
</dbReference>
<dbReference type="SUPFAM" id="SSF52266">
    <property type="entry name" value="SGNH hydrolase"/>
    <property type="match status" value="1"/>
</dbReference>
<dbReference type="InParanoid" id="A0A4R6QKX3"/>
<evidence type="ECO:0000313" key="5">
    <source>
        <dbReference type="EMBL" id="TDP64230.1"/>
    </source>
</evidence>
<feature type="signal peptide" evidence="3">
    <location>
        <begin position="1"/>
        <end position="24"/>
    </location>
</feature>
<dbReference type="Pfam" id="PF07589">
    <property type="entry name" value="PEP-CTERM"/>
    <property type="match status" value="1"/>
</dbReference>
<dbReference type="Gene3D" id="3.40.50.1110">
    <property type="entry name" value="SGNH hydrolase"/>
    <property type="match status" value="1"/>
</dbReference>
<evidence type="ECO:0000313" key="6">
    <source>
        <dbReference type="Proteomes" id="UP000295361"/>
    </source>
</evidence>
<keyword evidence="6" id="KW-1185">Reference proteome</keyword>
<dbReference type="InterPro" id="IPR001087">
    <property type="entry name" value="GDSL"/>
</dbReference>
<dbReference type="Proteomes" id="UP000295361">
    <property type="component" value="Unassembled WGS sequence"/>
</dbReference>
<dbReference type="InterPro" id="IPR051058">
    <property type="entry name" value="GDSL_Est/Lipase"/>
</dbReference>
<dbReference type="InterPro" id="IPR036514">
    <property type="entry name" value="SGNH_hydro_sf"/>
</dbReference>
<dbReference type="CDD" id="cd01846">
    <property type="entry name" value="fatty_acyltransferase_like"/>
    <property type="match status" value="1"/>
</dbReference>
<evidence type="ECO:0000259" key="4">
    <source>
        <dbReference type="Pfam" id="PF07589"/>
    </source>
</evidence>
<keyword evidence="2" id="KW-0812">Transmembrane</keyword>
<organism evidence="5 6">
    <name type="scientific">Roseateles toxinivorans</name>
    <dbReference type="NCBI Taxonomy" id="270368"/>
    <lineage>
        <taxon>Bacteria</taxon>
        <taxon>Pseudomonadati</taxon>
        <taxon>Pseudomonadota</taxon>
        <taxon>Betaproteobacteria</taxon>
        <taxon>Burkholderiales</taxon>
        <taxon>Sphaerotilaceae</taxon>
        <taxon>Roseateles</taxon>
    </lineage>
</organism>
<dbReference type="GO" id="GO:0016788">
    <property type="term" value="F:hydrolase activity, acting on ester bonds"/>
    <property type="evidence" value="ECO:0007669"/>
    <property type="project" value="InterPro"/>
</dbReference>
<dbReference type="NCBIfam" id="TIGR02595">
    <property type="entry name" value="PEP_CTERM"/>
    <property type="match status" value="1"/>
</dbReference>
<dbReference type="AlphaFoldDB" id="A0A4R6QKX3"/>
<keyword evidence="1" id="KW-0378">Hydrolase</keyword>
<feature type="domain" description="Ice-binding protein C-terminal" evidence="4">
    <location>
        <begin position="301"/>
        <end position="326"/>
    </location>
</feature>
<dbReference type="OrthoDB" id="5292073at2"/>
<keyword evidence="2" id="KW-1133">Transmembrane helix</keyword>
<comment type="caution">
    <text evidence="5">The sequence shown here is derived from an EMBL/GenBank/DDBJ whole genome shotgun (WGS) entry which is preliminary data.</text>
</comment>
<dbReference type="PANTHER" id="PTHR45648:SF22">
    <property type="entry name" value="GDSL LIPASE_ACYLHYDROLASE FAMILY PROTEIN (AFU_ORTHOLOGUE AFUA_4G14700)"/>
    <property type="match status" value="1"/>
</dbReference>
<gene>
    <name evidence="5" type="ORF">DES47_104519</name>
</gene>
<accession>A0A4R6QKX3</accession>
<name>A0A4R6QKX3_9BURK</name>